<evidence type="ECO:0000313" key="3">
    <source>
        <dbReference type="EMBL" id="MBB5432239.1"/>
    </source>
</evidence>
<dbReference type="Pfam" id="PF00857">
    <property type="entry name" value="Isochorismatase"/>
    <property type="match status" value="1"/>
</dbReference>
<comment type="caution">
    <text evidence="3">The sequence shown here is derived from an EMBL/GenBank/DDBJ whole genome shotgun (WGS) entry which is preliminary data.</text>
</comment>
<evidence type="ECO:0000259" key="2">
    <source>
        <dbReference type="Pfam" id="PF00857"/>
    </source>
</evidence>
<dbReference type="InterPro" id="IPR000868">
    <property type="entry name" value="Isochorismatase-like_dom"/>
</dbReference>
<feature type="domain" description="Isochorismatase-like" evidence="2">
    <location>
        <begin position="4"/>
        <end position="146"/>
    </location>
</feature>
<dbReference type="Proteomes" id="UP000572635">
    <property type="component" value="Unassembled WGS sequence"/>
</dbReference>
<dbReference type="EMBL" id="JACHDB010000001">
    <property type="protein sequence ID" value="MBB5432239.1"/>
    <property type="molecule type" value="Genomic_DNA"/>
</dbReference>
<organism evidence="3 4">
    <name type="scientific">Nocardiopsis composta</name>
    <dbReference type="NCBI Taxonomy" id="157465"/>
    <lineage>
        <taxon>Bacteria</taxon>
        <taxon>Bacillati</taxon>
        <taxon>Actinomycetota</taxon>
        <taxon>Actinomycetes</taxon>
        <taxon>Streptosporangiales</taxon>
        <taxon>Nocardiopsidaceae</taxon>
        <taxon>Nocardiopsis</taxon>
    </lineage>
</organism>
<dbReference type="InterPro" id="IPR036380">
    <property type="entry name" value="Isochorismatase-like_sf"/>
</dbReference>
<reference evidence="3 4" key="1">
    <citation type="submission" date="2020-08" db="EMBL/GenBank/DDBJ databases">
        <title>Sequencing the genomes of 1000 actinobacteria strains.</title>
        <authorList>
            <person name="Klenk H.-P."/>
        </authorList>
    </citation>
    <scope>NUCLEOTIDE SEQUENCE [LARGE SCALE GENOMIC DNA]</scope>
    <source>
        <strain evidence="3 4">DSM 44551</strain>
    </source>
</reference>
<dbReference type="Gene3D" id="3.40.50.850">
    <property type="entry name" value="Isochorismatase-like"/>
    <property type="match status" value="1"/>
</dbReference>
<dbReference type="GO" id="GO:0016787">
    <property type="term" value="F:hydrolase activity"/>
    <property type="evidence" value="ECO:0007669"/>
    <property type="project" value="UniProtKB-KW"/>
</dbReference>
<protein>
    <submittedName>
        <fullName evidence="3">Nicotinamidase-related amidase</fullName>
    </submittedName>
</protein>
<dbReference type="InterPro" id="IPR050272">
    <property type="entry name" value="Isochorismatase-like_hydrls"/>
</dbReference>
<sequence>MGQALLIIDMHEFLVEGLWQGAETARRIGGIAERARGHGVPVLVLHQVDDDPGGLFAPERQGRGVSPLIGVRDGDRLIPKRATDSFYRTGLAEVLHDLGTDTLVVTGAATDYCVDATVRSAASHGFDVDLVADGHAPMSVGDPEAGLTPEQVVAHHNTVLSRAIHPGGKVRLVKAAEVFLNAD</sequence>
<dbReference type="AlphaFoldDB" id="A0A7W8QLK6"/>
<dbReference type="RefSeq" id="WP_184391834.1">
    <property type="nucleotide sequence ID" value="NZ_BAAAJD010000069.1"/>
</dbReference>
<dbReference type="PANTHER" id="PTHR43540">
    <property type="entry name" value="PEROXYUREIDOACRYLATE/UREIDOACRYLATE AMIDOHYDROLASE-RELATED"/>
    <property type="match status" value="1"/>
</dbReference>
<gene>
    <name evidence="3" type="ORF">HDA36_002323</name>
</gene>
<evidence type="ECO:0000256" key="1">
    <source>
        <dbReference type="ARBA" id="ARBA00022801"/>
    </source>
</evidence>
<dbReference type="SUPFAM" id="SSF52499">
    <property type="entry name" value="Isochorismatase-like hydrolases"/>
    <property type="match status" value="1"/>
</dbReference>
<keyword evidence="4" id="KW-1185">Reference proteome</keyword>
<evidence type="ECO:0000313" key="4">
    <source>
        <dbReference type="Proteomes" id="UP000572635"/>
    </source>
</evidence>
<dbReference type="PANTHER" id="PTHR43540:SF6">
    <property type="entry name" value="ISOCHORISMATASE-LIKE DOMAIN-CONTAINING PROTEIN"/>
    <property type="match status" value="1"/>
</dbReference>
<keyword evidence="1" id="KW-0378">Hydrolase</keyword>
<accession>A0A7W8QLK6</accession>
<proteinExistence type="predicted"/>
<name>A0A7W8QLK6_9ACTN</name>